<protein>
    <recommendedName>
        <fullName evidence="6">Transmembrane protein</fullName>
    </recommendedName>
</protein>
<dbReference type="Proteomes" id="UP000221165">
    <property type="component" value="Unassembled WGS sequence"/>
</dbReference>
<keyword evidence="5" id="KW-1185">Reference proteome</keyword>
<evidence type="ECO:0000256" key="3">
    <source>
        <dbReference type="SAM" id="SignalP"/>
    </source>
</evidence>
<keyword evidence="2" id="KW-0812">Transmembrane</keyword>
<evidence type="ECO:0000313" key="4">
    <source>
        <dbReference type="EMBL" id="PHJ15921.1"/>
    </source>
</evidence>
<keyword evidence="2" id="KW-0472">Membrane</keyword>
<comment type="caution">
    <text evidence="4">The sequence shown here is derived from an EMBL/GenBank/DDBJ whole genome shotgun (WGS) entry which is preliminary data.</text>
</comment>
<dbReference type="GeneID" id="94433583"/>
<evidence type="ECO:0000256" key="1">
    <source>
        <dbReference type="SAM" id="MobiDB-lite"/>
    </source>
</evidence>
<reference evidence="4 5" key="1">
    <citation type="journal article" date="2017" name="Int. J. Parasitol.">
        <title>The genome of the protozoan parasite Cystoisospora suis and a reverse vaccinology approach to identify vaccine candidates.</title>
        <authorList>
            <person name="Palmieri N."/>
            <person name="Shrestha A."/>
            <person name="Ruttkowski B."/>
            <person name="Beck T."/>
            <person name="Vogl C."/>
            <person name="Tomley F."/>
            <person name="Blake D.P."/>
            <person name="Joachim A."/>
        </authorList>
    </citation>
    <scope>NUCLEOTIDE SEQUENCE [LARGE SCALE GENOMIC DNA]</scope>
    <source>
        <strain evidence="4 5">Wien I</strain>
    </source>
</reference>
<keyword evidence="2" id="KW-1133">Transmembrane helix</keyword>
<feature type="signal peptide" evidence="3">
    <location>
        <begin position="1"/>
        <end position="39"/>
    </location>
</feature>
<dbReference type="AlphaFoldDB" id="A0A2C6JCE1"/>
<evidence type="ECO:0000256" key="2">
    <source>
        <dbReference type="SAM" id="Phobius"/>
    </source>
</evidence>
<feature type="transmembrane region" description="Helical" evidence="2">
    <location>
        <begin position="170"/>
        <end position="187"/>
    </location>
</feature>
<organism evidence="4 5">
    <name type="scientific">Cystoisospora suis</name>
    <dbReference type="NCBI Taxonomy" id="483139"/>
    <lineage>
        <taxon>Eukaryota</taxon>
        <taxon>Sar</taxon>
        <taxon>Alveolata</taxon>
        <taxon>Apicomplexa</taxon>
        <taxon>Conoidasida</taxon>
        <taxon>Coccidia</taxon>
        <taxon>Eucoccidiorida</taxon>
        <taxon>Eimeriorina</taxon>
        <taxon>Sarcocystidae</taxon>
        <taxon>Cystoisospora</taxon>
    </lineage>
</organism>
<gene>
    <name evidence="4" type="ORF">CSUI_010267</name>
</gene>
<proteinExistence type="predicted"/>
<keyword evidence="3" id="KW-0732">Signal</keyword>
<feature type="chain" id="PRO_5012135051" description="Transmembrane protein" evidence="3">
    <location>
        <begin position="40"/>
        <end position="247"/>
    </location>
</feature>
<dbReference type="VEuPathDB" id="ToxoDB:CSUI_010267"/>
<dbReference type="EMBL" id="MIGC01007014">
    <property type="protein sequence ID" value="PHJ15921.1"/>
    <property type="molecule type" value="Genomic_DNA"/>
</dbReference>
<dbReference type="RefSeq" id="XP_067917653.1">
    <property type="nucleotide sequence ID" value="XM_068070372.1"/>
</dbReference>
<name>A0A2C6JCE1_9APIC</name>
<feature type="region of interest" description="Disordered" evidence="1">
    <location>
        <begin position="195"/>
        <end position="247"/>
    </location>
</feature>
<evidence type="ECO:0008006" key="6">
    <source>
        <dbReference type="Google" id="ProtNLM"/>
    </source>
</evidence>
<accession>A0A2C6JCE1</accession>
<feature type="compositionally biased region" description="Basic residues" evidence="1">
    <location>
        <begin position="195"/>
        <end position="204"/>
    </location>
</feature>
<evidence type="ECO:0000313" key="5">
    <source>
        <dbReference type="Proteomes" id="UP000221165"/>
    </source>
</evidence>
<sequence>MPSGRLPLRAARQNAAFPRVGLLFYVVSSLLLASPLCCARDTTESAPLQSPADPKTNNAVEIVLKTLEKNPVDVTGAVNGARPCCLKKALENSFKGHAEAAARTATGRPWSEDVWTALLPRIRKEHWIYNRDADHPELDRFEDLKKQCGSQKYFQSVEEGLLVPLPRQKVLAAGLANLVLLSFFAVWRSVRASKTRRPTSRRRHDREEERRHFTGFTDNEFVQESGDELRSRAAVRPLKTANDGRAP</sequence>